<dbReference type="Gene3D" id="1.20.120.580">
    <property type="entry name" value="bsu32300-like"/>
    <property type="match status" value="1"/>
</dbReference>
<proteinExistence type="inferred from homology"/>
<dbReference type="Proteomes" id="UP000010473">
    <property type="component" value="Chromosome"/>
</dbReference>
<keyword evidence="2" id="KW-1277">Toxin-antitoxin system</keyword>
<evidence type="ECO:0008006" key="9">
    <source>
        <dbReference type="Google" id="ProtNLM"/>
    </source>
</evidence>
<evidence type="ECO:0000256" key="3">
    <source>
        <dbReference type="ARBA" id="ARBA00022722"/>
    </source>
</evidence>
<evidence type="ECO:0000256" key="6">
    <source>
        <dbReference type="ARBA" id="ARBA00024207"/>
    </source>
</evidence>
<dbReference type="GO" id="GO:0110001">
    <property type="term" value="C:toxin-antitoxin complex"/>
    <property type="evidence" value="ECO:0007669"/>
    <property type="project" value="InterPro"/>
</dbReference>
<dbReference type="OrthoDB" id="9810538at2"/>
<dbReference type="AlphaFoldDB" id="K9XZG1"/>
<dbReference type="RefSeq" id="WP_015195169.1">
    <property type="nucleotide sequence ID" value="NC_019748.1"/>
</dbReference>
<reference evidence="8" key="1">
    <citation type="journal article" date="2013" name="Proc. Natl. Acad. Sci. U.S.A.">
        <title>Improving the coverage of the cyanobacterial phylum using diversity-driven genome sequencing.</title>
        <authorList>
            <person name="Shih P.M."/>
            <person name="Wu D."/>
            <person name="Latifi A."/>
            <person name="Axen S.D."/>
            <person name="Fewer D.P."/>
            <person name="Talla E."/>
            <person name="Calteau A."/>
            <person name="Cai F."/>
            <person name="Tandeau de Marsac N."/>
            <person name="Rippka R."/>
            <person name="Herdman M."/>
            <person name="Sivonen K."/>
            <person name="Coursin T."/>
            <person name="Laurent T."/>
            <person name="Goodwin L."/>
            <person name="Nolan M."/>
            <person name="Davenport K.W."/>
            <person name="Han C.S."/>
            <person name="Rubin E.M."/>
            <person name="Eisen J.A."/>
            <person name="Woyke T."/>
            <person name="Gugger M."/>
            <person name="Kerfeld C.A."/>
        </authorList>
    </citation>
    <scope>NUCLEOTIDE SEQUENCE [LARGE SCALE GENOMIC DNA]</scope>
    <source>
        <strain evidence="8">ATCC 29371 / PCC 7437</strain>
    </source>
</reference>
<evidence type="ECO:0000256" key="2">
    <source>
        <dbReference type="ARBA" id="ARBA00022649"/>
    </source>
</evidence>
<dbReference type="PATRIC" id="fig|111780.3.peg.4183"/>
<dbReference type="InterPro" id="IPR008201">
    <property type="entry name" value="HepT-like"/>
</dbReference>
<evidence type="ECO:0000256" key="4">
    <source>
        <dbReference type="ARBA" id="ARBA00022741"/>
    </source>
</evidence>
<dbReference type="GO" id="GO:0000166">
    <property type="term" value="F:nucleotide binding"/>
    <property type="evidence" value="ECO:0007669"/>
    <property type="project" value="UniProtKB-KW"/>
</dbReference>
<accession>K9XZG1</accession>
<evidence type="ECO:0000313" key="8">
    <source>
        <dbReference type="Proteomes" id="UP000010473"/>
    </source>
</evidence>
<dbReference type="HOGENOM" id="CLU_142825_3_3_3"/>
<keyword evidence="4" id="KW-0547">Nucleotide-binding</keyword>
<sequence length="112" mass="12970">MNRDKSSLLDIFNAANRVLQFAKGMDKSVLATNEEKQSAILYQIIIIGEATKRLSPEFRSQYPEIPWKDIAGMRDILVHQYDKINATTLWDVVEKDIPELLELLNCLFPDFR</sequence>
<evidence type="ECO:0000256" key="5">
    <source>
        <dbReference type="ARBA" id="ARBA00022801"/>
    </source>
</evidence>
<dbReference type="Pfam" id="PF01934">
    <property type="entry name" value="HepT-like"/>
    <property type="match status" value="1"/>
</dbReference>
<dbReference type="PANTHER" id="PTHR34139:SF1">
    <property type="entry name" value="RNASE MJ1380-RELATED"/>
    <property type="match status" value="1"/>
</dbReference>
<dbReference type="KEGG" id="scs:Sta7437_4034"/>
<dbReference type="GO" id="GO:0016787">
    <property type="term" value="F:hydrolase activity"/>
    <property type="evidence" value="ECO:0007669"/>
    <property type="project" value="UniProtKB-KW"/>
</dbReference>
<organism evidence="7 8">
    <name type="scientific">Stanieria cyanosphaera (strain ATCC 29371 / PCC 7437)</name>
    <dbReference type="NCBI Taxonomy" id="111780"/>
    <lineage>
        <taxon>Bacteria</taxon>
        <taxon>Bacillati</taxon>
        <taxon>Cyanobacteriota</taxon>
        <taxon>Cyanophyceae</taxon>
        <taxon>Pleurocapsales</taxon>
        <taxon>Dermocarpellaceae</taxon>
        <taxon>Stanieria</taxon>
    </lineage>
</organism>
<keyword evidence="1" id="KW-0597">Phosphoprotein</keyword>
<gene>
    <name evidence="7" type="ordered locus">Sta7437_4034</name>
</gene>
<keyword evidence="8" id="KW-1185">Reference proteome</keyword>
<dbReference type="STRING" id="111780.Sta7437_4034"/>
<dbReference type="GO" id="GO:0004540">
    <property type="term" value="F:RNA nuclease activity"/>
    <property type="evidence" value="ECO:0007669"/>
    <property type="project" value="InterPro"/>
</dbReference>
<dbReference type="InterPro" id="IPR037038">
    <property type="entry name" value="HepT-like_sf"/>
</dbReference>
<name>K9XZG1_STAC7</name>
<evidence type="ECO:0000256" key="1">
    <source>
        <dbReference type="ARBA" id="ARBA00022553"/>
    </source>
</evidence>
<keyword evidence="5" id="KW-0378">Hydrolase</keyword>
<dbReference type="eggNOG" id="COG2361">
    <property type="taxonomic scope" value="Bacteria"/>
</dbReference>
<evidence type="ECO:0000313" key="7">
    <source>
        <dbReference type="EMBL" id="AFZ37511.1"/>
    </source>
</evidence>
<protein>
    <recommendedName>
        <fullName evidence="9">DUF86 domain-containing protein</fullName>
    </recommendedName>
</protein>
<dbReference type="InterPro" id="IPR051813">
    <property type="entry name" value="HepT_RNase_toxin"/>
</dbReference>
<comment type="similarity">
    <text evidence="6">Belongs to the HepT RNase toxin family.</text>
</comment>
<keyword evidence="3" id="KW-0540">Nuclease</keyword>
<dbReference type="PANTHER" id="PTHR34139">
    <property type="entry name" value="UPF0331 PROTEIN MJ0127"/>
    <property type="match status" value="1"/>
</dbReference>
<dbReference type="EMBL" id="CP003653">
    <property type="protein sequence ID" value="AFZ37511.1"/>
    <property type="molecule type" value="Genomic_DNA"/>
</dbReference>